<evidence type="ECO:0000256" key="4">
    <source>
        <dbReference type="ARBA" id="ARBA00023136"/>
    </source>
</evidence>
<keyword evidence="3" id="KW-0732">Signal</keyword>
<accession>A0A918PRR3</accession>
<evidence type="ECO:0000313" key="8">
    <source>
        <dbReference type="Proteomes" id="UP000619457"/>
    </source>
</evidence>
<dbReference type="Pfam" id="PF07980">
    <property type="entry name" value="SusD_RagB"/>
    <property type="match status" value="1"/>
</dbReference>
<evidence type="ECO:0000313" key="7">
    <source>
        <dbReference type="EMBL" id="GGZ19105.1"/>
    </source>
</evidence>
<gene>
    <name evidence="7" type="ORF">GCM10007049_09270</name>
</gene>
<dbReference type="InterPro" id="IPR011990">
    <property type="entry name" value="TPR-like_helical_dom_sf"/>
</dbReference>
<evidence type="ECO:0000256" key="2">
    <source>
        <dbReference type="ARBA" id="ARBA00006275"/>
    </source>
</evidence>
<evidence type="ECO:0000256" key="3">
    <source>
        <dbReference type="ARBA" id="ARBA00022729"/>
    </source>
</evidence>
<protein>
    <recommendedName>
        <fullName evidence="6">RagB/SusD domain-containing protein</fullName>
    </recommendedName>
</protein>
<name>A0A918PRR3_9BACT</name>
<dbReference type="GO" id="GO:0009279">
    <property type="term" value="C:cell outer membrane"/>
    <property type="evidence" value="ECO:0007669"/>
    <property type="project" value="UniProtKB-SubCell"/>
</dbReference>
<dbReference type="PROSITE" id="PS51257">
    <property type="entry name" value="PROKAR_LIPOPROTEIN"/>
    <property type="match status" value="1"/>
</dbReference>
<dbReference type="Gene3D" id="1.25.40.390">
    <property type="match status" value="1"/>
</dbReference>
<dbReference type="EMBL" id="BMWX01000002">
    <property type="protein sequence ID" value="GGZ19105.1"/>
    <property type="molecule type" value="Genomic_DNA"/>
</dbReference>
<reference evidence="7" key="1">
    <citation type="journal article" date="2014" name="Int. J. Syst. Evol. Microbiol.">
        <title>Complete genome sequence of Corynebacterium casei LMG S-19264T (=DSM 44701T), isolated from a smear-ripened cheese.</title>
        <authorList>
            <consortium name="US DOE Joint Genome Institute (JGI-PGF)"/>
            <person name="Walter F."/>
            <person name="Albersmeier A."/>
            <person name="Kalinowski J."/>
            <person name="Ruckert C."/>
        </authorList>
    </citation>
    <scope>NUCLEOTIDE SEQUENCE</scope>
    <source>
        <strain evidence="7">KCTC 12368</strain>
    </source>
</reference>
<comment type="subcellular location">
    <subcellularLocation>
        <location evidence="1">Cell outer membrane</location>
    </subcellularLocation>
</comment>
<comment type="similarity">
    <text evidence="2">Belongs to the SusD family.</text>
</comment>
<dbReference type="SUPFAM" id="SSF48452">
    <property type="entry name" value="TPR-like"/>
    <property type="match status" value="1"/>
</dbReference>
<keyword evidence="8" id="KW-1185">Reference proteome</keyword>
<sequence>MKKLAIYLLACVWITAGCNDQFLDTYPKTQINDDNFWKSPSDLMTYNNQLYGVYFKSQGFGGGGFNAKILTDDNASDNSFAQTPDDTRLGLNTVNLPGRQDWSWDLIRDINQMLENSEASSIEVLQKNPYIAEARLLRALDYYDKLKLYGKLPIIDHVLTEEDPALYATQASRDEVMAFIKEDLDYAVEWMATSADANRFDKIIAEAYRARIMLHEGTFRKYHGLGDEASYLQAAAASAQVVINSGRYIIDASKGYNDLFSNIDLSGNKEVVFFKNYDEALQLYNNVSNVLTHVDGAQFGGTKDLINDYLCVDGLPIDQSTLYQGDATITQEFANRDGRLAGTFAQPNTYFVTDKLYIIGDPKGIVNTASPSGYQVAKFYNEEMDQMASWDRAFTDAPLIRYAEVLLILAEAKAELGTISQGDIDASINLLRAKAGVANLTLNPATIIADVQRERRVELAFEGFRFDDLMRWKKGTKLSQPVLGLKWNSTDIANADDFVLGSQVNLNAAGYIISNQTYKFDESKNYYFPIPVNQLSLNPNLVQTEGWE</sequence>
<keyword evidence="5" id="KW-0998">Cell outer membrane</keyword>
<dbReference type="AlphaFoldDB" id="A0A918PRR3"/>
<evidence type="ECO:0000256" key="5">
    <source>
        <dbReference type="ARBA" id="ARBA00023237"/>
    </source>
</evidence>
<keyword evidence="4" id="KW-0472">Membrane</keyword>
<evidence type="ECO:0000256" key="1">
    <source>
        <dbReference type="ARBA" id="ARBA00004442"/>
    </source>
</evidence>
<comment type="caution">
    <text evidence="7">The sequence shown here is derived from an EMBL/GenBank/DDBJ whole genome shotgun (WGS) entry which is preliminary data.</text>
</comment>
<dbReference type="Proteomes" id="UP000619457">
    <property type="component" value="Unassembled WGS sequence"/>
</dbReference>
<organism evidence="7 8">
    <name type="scientific">Echinicola pacifica</name>
    <dbReference type="NCBI Taxonomy" id="346377"/>
    <lineage>
        <taxon>Bacteria</taxon>
        <taxon>Pseudomonadati</taxon>
        <taxon>Bacteroidota</taxon>
        <taxon>Cytophagia</taxon>
        <taxon>Cytophagales</taxon>
        <taxon>Cyclobacteriaceae</taxon>
        <taxon>Echinicola</taxon>
    </lineage>
</organism>
<evidence type="ECO:0000259" key="6">
    <source>
        <dbReference type="Pfam" id="PF07980"/>
    </source>
</evidence>
<dbReference type="RefSeq" id="WP_018472563.1">
    <property type="nucleotide sequence ID" value="NZ_BMWX01000002.1"/>
</dbReference>
<reference evidence="7" key="2">
    <citation type="submission" date="2020-09" db="EMBL/GenBank/DDBJ databases">
        <authorList>
            <person name="Sun Q."/>
            <person name="Kim S."/>
        </authorList>
    </citation>
    <scope>NUCLEOTIDE SEQUENCE</scope>
    <source>
        <strain evidence="7">KCTC 12368</strain>
    </source>
</reference>
<proteinExistence type="inferred from homology"/>
<feature type="domain" description="RagB/SusD" evidence="6">
    <location>
        <begin position="296"/>
        <end position="547"/>
    </location>
</feature>
<dbReference type="InterPro" id="IPR012944">
    <property type="entry name" value="SusD_RagB_dom"/>
</dbReference>